<keyword evidence="5" id="KW-0539">Nucleus</keyword>
<feature type="compositionally biased region" description="Basic residues" evidence="6">
    <location>
        <begin position="551"/>
        <end position="564"/>
    </location>
</feature>
<evidence type="ECO:0000313" key="9">
    <source>
        <dbReference type="Proteomes" id="UP000703269"/>
    </source>
</evidence>
<evidence type="ECO:0000259" key="7">
    <source>
        <dbReference type="PROSITE" id="PS51721"/>
    </source>
</evidence>
<dbReference type="SUPFAM" id="SSF52540">
    <property type="entry name" value="P-loop containing nucleoside triphosphate hydrolases"/>
    <property type="match status" value="1"/>
</dbReference>
<feature type="domain" description="CP-type G" evidence="7">
    <location>
        <begin position="105"/>
        <end position="287"/>
    </location>
</feature>
<evidence type="ECO:0000256" key="5">
    <source>
        <dbReference type="ARBA" id="ARBA00023242"/>
    </source>
</evidence>
<dbReference type="EMBL" id="BPQB01000024">
    <property type="protein sequence ID" value="GJE91997.1"/>
    <property type="molecule type" value="Genomic_DNA"/>
</dbReference>
<evidence type="ECO:0000256" key="4">
    <source>
        <dbReference type="ARBA" id="ARBA00023134"/>
    </source>
</evidence>
<accession>A0A9P3GCB1</accession>
<comment type="subcellular location">
    <subcellularLocation>
        <location evidence="1">Nucleus</location>
    </subcellularLocation>
</comment>
<keyword evidence="2" id="KW-0547">Nucleotide-binding</keyword>
<dbReference type="InterPro" id="IPR023179">
    <property type="entry name" value="GTP-bd_ortho_bundle_sf"/>
</dbReference>
<dbReference type="Pfam" id="PF01926">
    <property type="entry name" value="MMR_HSR1"/>
    <property type="match status" value="1"/>
</dbReference>
<feature type="compositionally biased region" description="Basic and acidic residues" evidence="6">
    <location>
        <begin position="7"/>
        <end position="22"/>
    </location>
</feature>
<dbReference type="InterPro" id="IPR027417">
    <property type="entry name" value="P-loop_NTPase"/>
</dbReference>
<keyword evidence="9" id="KW-1185">Reference proteome</keyword>
<dbReference type="InterPro" id="IPR030378">
    <property type="entry name" value="G_CP_dom"/>
</dbReference>
<dbReference type="Gene3D" id="1.10.1580.10">
    <property type="match status" value="1"/>
</dbReference>
<feature type="compositionally biased region" description="Basic and acidic residues" evidence="6">
    <location>
        <begin position="512"/>
        <end position="531"/>
    </location>
</feature>
<dbReference type="InterPro" id="IPR006073">
    <property type="entry name" value="GTP-bd"/>
</dbReference>
<dbReference type="PANTHER" id="PTHR11089">
    <property type="entry name" value="GTP-BINDING PROTEIN-RELATED"/>
    <property type="match status" value="1"/>
</dbReference>
<evidence type="ECO:0000256" key="6">
    <source>
        <dbReference type="SAM" id="MobiDB-lite"/>
    </source>
</evidence>
<reference evidence="8 9" key="1">
    <citation type="submission" date="2021-08" db="EMBL/GenBank/DDBJ databases">
        <title>Draft Genome Sequence of Phanerochaete sordida strain YK-624.</title>
        <authorList>
            <person name="Mori T."/>
            <person name="Dohra H."/>
            <person name="Suzuki T."/>
            <person name="Kawagishi H."/>
            <person name="Hirai H."/>
        </authorList>
    </citation>
    <scope>NUCLEOTIDE SEQUENCE [LARGE SCALE GENOMIC DNA]</scope>
    <source>
        <strain evidence="8 9">YK-624</strain>
    </source>
</reference>
<dbReference type="CDD" id="cd04178">
    <property type="entry name" value="Nucleostemin_like"/>
    <property type="match status" value="1"/>
</dbReference>
<dbReference type="Gene3D" id="3.40.50.300">
    <property type="entry name" value="P-loop containing nucleotide triphosphate hydrolases"/>
    <property type="match status" value="1"/>
</dbReference>
<dbReference type="Proteomes" id="UP000703269">
    <property type="component" value="Unassembled WGS sequence"/>
</dbReference>
<feature type="region of interest" description="Disordered" evidence="6">
    <location>
        <begin position="484"/>
        <end position="589"/>
    </location>
</feature>
<evidence type="ECO:0000256" key="1">
    <source>
        <dbReference type="ARBA" id="ARBA00004123"/>
    </source>
</evidence>
<comment type="caution">
    <text evidence="8">The sequence shown here is derived from an EMBL/GenBank/DDBJ whole genome shotgun (WGS) entry which is preliminary data.</text>
</comment>
<dbReference type="OrthoDB" id="444945at2759"/>
<dbReference type="InterPro" id="IPR050755">
    <property type="entry name" value="TRAFAC_YlqF/YawG_RiboMat"/>
</dbReference>
<feature type="region of interest" description="Disordered" evidence="6">
    <location>
        <begin position="78"/>
        <end position="106"/>
    </location>
</feature>
<dbReference type="GO" id="GO:0005525">
    <property type="term" value="F:GTP binding"/>
    <property type="evidence" value="ECO:0007669"/>
    <property type="project" value="UniProtKB-KW"/>
</dbReference>
<sequence>MGRNKSRKSDVPLRSKLKKDPGVPRLPTLKQRNAEKSRAHASASVKNAGPVNPDPDSTMAVEPTLSSLAALAASAQSTSAFPSDPSSSTSFLDPASAENHKTQTKEQLRKHHVRALHKVIDESDIVLLVLDARDPEGCRSRLVEEEVRRRESEGKRLVFILNKIDLVPKDNAQAWLRYLRHNTPTLPFRSATNNQRNNLSSTTAPALTKLLKAYRPSVSAGGGKQAKQSVTVGVVGYPNVGKSSLINSLKRSKVCSVASTPGHTQTLQSIQLERGLKIVDSPGVVFDDADDQVDSAGRPRPKGTGVLLRNVVKVEDIEDPIALVEEILSRTSHETLMKIYNLPQIGSPLEFLTMLALVSGKLLKGGTPDILSAARVVLGDWNHHKIPFFSVPPTVHPSMLPSMTAEGQIRAGAEDVGQARILQQLAPAFSLPGFDLGGSDGAEAMEAADEDAFGDAPEEEMHVEDDQGGMEMDVADASMLSTSSVLSQKRARPRSVSPTPSAFSVANAQPARDLDTRERQPKRLRRSHDIPAYDAPVSASGLAGANPLNRRALKKAAKKARRADRPRVFGGDGGMEVDDEGMEGSFMDE</sequence>
<dbReference type="PRINTS" id="PR00326">
    <property type="entry name" value="GTP1OBG"/>
</dbReference>
<feature type="compositionally biased region" description="Acidic residues" evidence="6">
    <location>
        <begin position="575"/>
        <end position="589"/>
    </location>
</feature>
<dbReference type="FunFam" id="1.10.1580.10:FF:000002">
    <property type="entry name" value="Guanine nucleotide-binding protein-like 3 (nucleolar)-like"/>
    <property type="match status" value="1"/>
</dbReference>
<evidence type="ECO:0000313" key="8">
    <source>
        <dbReference type="EMBL" id="GJE91997.1"/>
    </source>
</evidence>
<dbReference type="AlphaFoldDB" id="A0A9P3GCB1"/>
<name>A0A9P3GCB1_9APHY</name>
<proteinExistence type="predicted"/>
<dbReference type="PROSITE" id="PS51721">
    <property type="entry name" value="G_CP"/>
    <property type="match status" value="1"/>
</dbReference>
<evidence type="ECO:0000256" key="2">
    <source>
        <dbReference type="ARBA" id="ARBA00022741"/>
    </source>
</evidence>
<gene>
    <name evidence="8" type="ORF">PsYK624_081500</name>
</gene>
<feature type="compositionally biased region" description="Polar residues" evidence="6">
    <location>
        <begin position="496"/>
        <end position="507"/>
    </location>
</feature>
<protein>
    <submittedName>
        <fullName evidence="8">Nucleostemin-like domain-containing protein</fullName>
    </submittedName>
</protein>
<feature type="compositionally biased region" description="Low complexity" evidence="6">
    <location>
        <begin position="78"/>
        <end position="91"/>
    </location>
</feature>
<keyword evidence="4" id="KW-0342">GTP-binding</keyword>
<dbReference type="GO" id="GO:0005730">
    <property type="term" value="C:nucleolus"/>
    <property type="evidence" value="ECO:0007669"/>
    <property type="project" value="TreeGrafter"/>
</dbReference>
<keyword evidence="3" id="KW-0175">Coiled coil</keyword>
<feature type="region of interest" description="Disordered" evidence="6">
    <location>
        <begin position="1"/>
        <end position="60"/>
    </location>
</feature>
<evidence type="ECO:0000256" key="3">
    <source>
        <dbReference type="ARBA" id="ARBA00023054"/>
    </source>
</evidence>
<dbReference type="PANTHER" id="PTHR11089:SF30">
    <property type="entry name" value="GUANINE NUCLEOTIDE-BINDING PROTEIN-LIKE 3 HOMOLOG"/>
    <property type="match status" value="1"/>
</dbReference>
<organism evidence="8 9">
    <name type="scientific">Phanerochaete sordida</name>
    <dbReference type="NCBI Taxonomy" id="48140"/>
    <lineage>
        <taxon>Eukaryota</taxon>
        <taxon>Fungi</taxon>
        <taxon>Dikarya</taxon>
        <taxon>Basidiomycota</taxon>
        <taxon>Agaricomycotina</taxon>
        <taxon>Agaricomycetes</taxon>
        <taxon>Polyporales</taxon>
        <taxon>Phanerochaetaceae</taxon>
        <taxon>Phanerochaete</taxon>
    </lineage>
</organism>